<dbReference type="AlphaFoldDB" id="A0A242MII5"/>
<name>A0A242MII5_CABSO</name>
<evidence type="ECO:0000313" key="3">
    <source>
        <dbReference type="Proteomes" id="UP000195221"/>
    </source>
</evidence>
<gene>
    <name evidence="2" type="ORF">PAMC26577_25825</name>
</gene>
<organism evidence="2 3">
    <name type="scientific">Caballeronia sordidicola</name>
    <name type="common">Burkholderia sordidicola</name>
    <dbReference type="NCBI Taxonomy" id="196367"/>
    <lineage>
        <taxon>Bacteria</taxon>
        <taxon>Pseudomonadati</taxon>
        <taxon>Pseudomonadota</taxon>
        <taxon>Betaproteobacteria</taxon>
        <taxon>Burkholderiales</taxon>
        <taxon>Burkholderiaceae</taxon>
        <taxon>Caballeronia</taxon>
    </lineage>
</organism>
<protein>
    <submittedName>
        <fullName evidence="2">Uncharacterized protein</fullName>
    </submittedName>
</protein>
<comment type="caution">
    <text evidence="2">The sequence shown here is derived from an EMBL/GenBank/DDBJ whole genome shotgun (WGS) entry which is preliminary data.</text>
</comment>
<accession>A0A242MII5</accession>
<dbReference type="EMBL" id="NBTZ01000104">
    <property type="protein sequence ID" value="OTP70768.1"/>
    <property type="molecule type" value="Genomic_DNA"/>
</dbReference>
<dbReference type="Proteomes" id="UP000195221">
    <property type="component" value="Unassembled WGS sequence"/>
</dbReference>
<sequence>MRKRALRAAGEPTRQGYKTPHQARVTQIGSAELGACPIVDIVFARQCRMSLQTGRTKVNIAVPRLQANSLRFNADLWVILRLSREAWMRCESA</sequence>
<feature type="region of interest" description="Disordered" evidence="1">
    <location>
        <begin position="1"/>
        <end position="22"/>
    </location>
</feature>
<evidence type="ECO:0000313" key="2">
    <source>
        <dbReference type="EMBL" id="OTP70768.1"/>
    </source>
</evidence>
<evidence type="ECO:0000256" key="1">
    <source>
        <dbReference type="SAM" id="MobiDB-lite"/>
    </source>
</evidence>
<proteinExistence type="predicted"/>
<reference evidence="2 3" key="1">
    <citation type="submission" date="2017-03" db="EMBL/GenBank/DDBJ databases">
        <title>Genome analysis of strain PAMC 26577.</title>
        <authorList>
            <person name="Oh H.-M."/>
            <person name="Yang J.-A."/>
        </authorList>
    </citation>
    <scope>NUCLEOTIDE SEQUENCE [LARGE SCALE GENOMIC DNA]</scope>
    <source>
        <strain evidence="2 3">PAMC 26577</strain>
    </source>
</reference>